<sequence>MSLRARFIVGLIGLGAFCGSPAVAQVLKMDYQNNRMSGSLRSGALEVSAQQQRRINEAGSNVLKPLAVVRVNGIEVGRLVGAEKWDSSPAAVVQIAEMDPANPYPEVLLSSFTGGAHCCNQIQVLTSDRSGKIWREVTLGPFDGGDSPAEDPLRNGRFLIVDVDNRFLYRFACYACSTAPARIWELQGDAFVDVSHRPDFKPIHRRNLQRMAEWFQQKNNESPNGFLAGYVANKALVGELYDGWDRMTQRYDSSSNWGLKECKDNLDDNGKCLGREIVYTSFPEALRAFLIDTGYIKPSGEQ</sequence>
<proteinExistence type="predicted"/>
<reference evidence="1 2" key="1">
    <citation type="journal article" date="2018" name="Environ. Microbiol.">
        <title>Ecological and genomic features of two widespread freshwater picocyanobacteria.</title>
        <authorList>
            <person name="Cabello-Yeves P.J."/>
            <person name="Picazo A."/>
            <person name="Camacho A."/>
            <person name="Callieri C."/>
            <person name="Rosselli R."/>
            <person name="Roda-Garcia J.J."/>
            <person name="Coutinho F.H."/>
            <person name="Rodriguez-Valera F."/>
        </authorList>
    </citation>
    <scope>NUCLEOTIDE SEQUENCE [LARGE SCALE GENOMIC DNA]</scope>
    <source>
        <strain evidence="1 2">Tous</strain>
    </source>
</reference>
<name>A0A2P7MZI5_9CYAN</name>
<evidence type="ECO:0000313" key="2">
    <source>
        <dbReference type="Proteomes" id="UP000243002"/>
    </source>
</evidence>
<dbReference type="AlphaFoldDB" id="A0A2P7MZI5"/>
<evidence type="ECO:0000313" key="1">
    <source>
        <dbReference type="EMBL" id="PSJ06612.1"/>
    </source>
</evidence>
<protein>
    <submittedName>
        <fullName evidence="1">Uncharacterized protein</fullName>
    </submittedName>
</protein>
<dbReference type="EMBL" id="PXXO01000003">
    <property type="protein sequence ID" value="PSJ06612.1"/>
    <property type="molecule type" value="Genomic_DNA"/>
</dbReference>
<dbReference type="RefSeq" id="WP_106502120.1">
    <property type="nucleotide sequence ID" value="NZ_PXXO01000003.1"/>
</dbReference>
<gene>
    <name evidence="1" type="ORF">C7K55_03975</name>
</gene>
<keyword evidence="2" id="KW-1185">Reference proteome</keyword>
<dbReference type="Proteomes" id="UP000243002">
    <property type="component" value="Unassembled WGS sequence"/>
</dbReference>
<comment type="caution">
    <text evidence="1">The sequence shown here is derived from an EMBL/GenBank/DDBJ whole genome shotgun (WGS) entry which is preliminary data.</text>
</comment>
<accession>A0A2P7MZI5</accession>
<organism evidence="1 2">
    <name type="scientific">Cyanobium usitatum str. Tous</name>
    <dbReference type="NCBI Taxonomy" id="2116684"/>
    <lineage>
        <taxon>Bacteria</taxon>
        <taxon>Bacillati</taxon>
        <taxon>Cyanobacteriota</taxon>
        <taxon>Cyanophyceae</taxon>
        <taxon>Synechococcales</taxon>
        <taxon>Prochlorococcaceae</taxon>
        <taxon>Cyanobium</taxon>
    </lineage>
</organism>